<feature type="transmembrane region" description="Helical" evidence="1">
    <location>
        <begin position="57"/>
        <end position="76"/>
    </location>
</feature>
<reference evidence="3" key="1">
    <citation type="submission" date="2012-11" db="EMBL/GenBank/DDBJ databases">
        <authorList>
            <person name="Lucero-Rivera Y.E."/>
            <person name="Tovar-Ramirez D."/>
        </authorList>
    </citation>
    <scope>NUCLEOTIDE SEQUENCE [LARGE SCALE GENOMIC DNA]</scope>
    <source>
        <strain evidence="3">Araruama</strain>
    </source>
</reference>
<evidence type="ECO:0000313" key="3">
    <source>
        <dbReference type="Proteomes" id="UP000189670"/>
    </source>
</evidence>
<keyword evidence="1" id="KW-0812">Transmembrane</keyword>
<proteinExistence type="predicted"/>
<gene>
    <name evidence="2" type="ORF">OMM_00231</name>
</gene>
<name>A0A1V1PI10_9BACT</name>
<dbReference type="Proteomes" id="UP000189670">
    <property type="component" value="Unassembled WGS sequence"/>
</dbReference>
<sequence>MVTSISILSSYLGKARKQNYANSKRAIDISSIVHFLHFELGNEFSAFSLLFKLYSKFSTIYITHIQFFARLFYYLCKIVLYQRVLK</sequence>
<protein>
    <submittedName>
        <fullName evidence="2">Uncharacterized protein</fullName>
    </submittedName>
</protein>
<evidence type="ECO:0000256" key="1">
    <source>
        <dbReference type="SAM" id="Phobius"/>
    </source>
</evidence>
<keyword evidence="1" id="KW-0472">Membrane</keyword>
<accession>A0A1V1PI10</accession>
<evidence type="ECO:0000313" key="2">
    <source>
        <dbReference type="EMBL" id="ETR74404.1"/>
    </source>
</evidence>
<dbReference type="AlphaFoldDB" id="A0A1V1PI10"/>
<comment type="caution">
    <text evidence="2">The sequence shown here is derived from an EMBL/GenBank/DDBJ whole genome shotgun (WGS) entry which is preliminary data.</text>
</comment>
<organism evidence="2 3">
    <name type="scientific">Candidatus Magnetoglobus multicellularis str. Araruama</name>
    <dbReference type="NCBI Taxonomy" id="890399"/>
    <lineage>
        <taxon>Bacteria</taxon>
        <taxon>Pseudomonadati</taxon>
        <taxon>Thermodesulfobacteriota</taxon>
        <taxon>Desulfobacteria</taxon>
        <taxon>Desulfobacterales</taxon>
        <taxon>Desulfobacteraceae</taxon>
        <taxon>Candidatus Magnetoglobus</taxon>
    </lineage>
</organism>
<keyword evidence="1" id="KW-1133">Transmembrane helix</keyword>
<dbReference type="EMBL" id="ATBP01000008">
    <property type="protein sequence ID" value="ETR74404.1"/>
    <property type="molecule type" value="Genomic_DNA"/>
</dbReference>